<accession>A0A9N9BKZ0</accession>
<dbReference type="AlphaFoldDB" id="A0A9N9BKZ0"/>
<evidence type="ECO:0000313" key="1">
    <source>
        <dbReference type="EMBL" id="CAG8571677.1"/>
    </source>
</evidence>
<sequence>MQSLATLNLKVELSLYAQLCHKHYTDTDRFRDNQPGSTDEELFKHNNSIYKTIDSLLNVLVPIWKESSLSTFILDNTIKLKFRGDGHNIDYMQNYVLITFCLLNEDKKVLKPNYQY</sequence>
<reference evidence="1" key="1">
    <citation type="submission" date="2021-06" db="EMBL/GenBank/DDBJ databases">
        <authorList>
            <person name="Kallberg Y."/>
            <person name="Tangrot J."/>
            <person name="Rosling A."/>
        </authorList>
    </citation>
    <scope>NUCLEOTIDE SEQUENCE</scope>
    <source>
        <strain evidence="1">FL966</strain>
    </source>
</reference>
<dbReference type="OrthoDB" id="2444524at2759"/>
<gene>
    <name evidence="1" type="ORF">CPELLU_LOCUS5682</name>
</gene>
<proteinExistence type="predicted"/>
<name>A0A9N9BKZ0_9GLOM</name>
<dbReference type="Proteomes" id="UP000789759">
    <property type="component" value="Unassembled WGS sequence"/>
</dbReference>
<comment type="caution">
    <text evidence="1">The sequence shown here is derived from an EMBL/GenBank/DDBJ whole genome shotgun (WGS) entry which is preliminary data.</text>
</comment>
<protein>
    <submittedName>
        <fullName evidence="1">16594_t:CDS:1</fullName>
    </submittedName>
</protein>
<organism evidence="1 2">
    <name type="scientific">Cetraspora pellucida</name>
    <dbReference type="NCBI Taxonomy" id="1433469"/>
    <lineage>
        <taxon>Eukaryota</taxon>
        <taxon>Fungi</taxon>
        <taxon>Fungi incertae sedis</taxon>
        <taxon>Mucoromycota</taxon>
        <taxon>Glomeromycotina</taxon>
        <taxon>Glomeromycetes</taxon>
        <taxon>Diversisporales</taxon>
        <taxon>Gigasporaceae</taxon>
        <taxon>Cetraspora</taxon>
    </lineage>
</organism>
<dbReference type="EMBL" id="CAJVQA010003313">
    <property type="protein sequence ID" value="CAG8571677.1"/>
    <property type="molecule type" value="Genomic_DNA"/>
</dbReference>
<evidence type="ECO:0000313" key="2">
    <source>
        <dbReference type="Proteomes" id="UP000789759"/>
    </source>
</evidence>
<keyword evidence="2" id="KW-1185">Reference proteome</keyword>